<reference evidence="2" key="1">
    <citation type="journal article" date="2017" name="Genome Biol.">
        <title>Comparative genomics reveals high biological diversity and specific adaptations in the industrially and medically important fungal genus Aspergillus.</title>
        <authorList>
            <person name="de Vries R.P."/>
            <person name="Riley R."/>
            <person name="Wiebenga A."/>
            <person name="Aguilar-Osorio G."/>
            <person name="Amillis S."/>
            <person name="Uchima C.A."/>
            <person name="Anderluh G."/>
            <person name="Asadollahi M."/>
            <person name="Askin M."/>
            <person name="Barry K."/>
            <person name="Battaglia E."/>
            <person name="Bayram O."/>
            <person name="Benocci T."/>
            <person name="Braus-Stromeyer S.A."/>
            <person name="Caldana C."/>
            <person name="Canovas D."/>
            <person name="Cerqueira G.C."/>
            <person name="Chen F."/>
            <person name="Chen W."/>
            <person name="Choi C."/>
            <person name="Clum A."/>
            <person name="Dos Santos R.A."/>
            <person name="Damasio A.R."/>
            <person name="Diallinas G."/>
            <person name="Emri T."/>
            <person name="Fekete E."/>
            <person name="Flipphi M."/>
            <person name="Freyberg S."/>
            <person name="Gallo A."/>
            <person name="Gournas C."/>
            <person name="Habgood R."/>
            <person name="Hainaut M."/>
            <person name="Harispe M.L."/>
            <person name="Henrissat B."/>
            <person name="Hilden K.S."/>
            <person name="Hope R."/>
            <person name="Hossain A."/>
            <person name="Karabika E."/>
            <person name="Karaffa L."/>
            <person name="Karanyi Z."/>
            <person name="Krasevec N."/>
            <person name="Kuo A."/>
            <person name="Kusch H."/>
            <person name="LaButti K."/>
            <person name="Lagendijk E.L."/>
            <person name="Lapidus A."/>
            <person name="Levasseur A."/>
            <person name="Lindquist E."/>
            <person name="Lipzen A."/>
            <person name="Logrieco A.F."/>
            <person name="MacCabe A."/>
            <person name="Maekelae M.R."/>
            <person name="Malavazi I."/>
            <person name="Melin P."/>
            <person name="Meyer V."/>
            <person name="Mielnichuk N."/>
            <person name="Miskei M."/>
            <person name="Molnar A.P."/>
            <person name="Mule G."/>
            <person name="Ngan C.Y."/>
            <person name="Orejas M."/>
            <person name="Orosz E."/>
            <person name="Ouedraogo J.P."/>
            <person name="Overkamp K.M."/>
            <person name="Park H.-S."/>
            <person name="Perrone G."/>
            <person name="Piumi F."/>
            <person name="Punt P.J."/>
            <person name="Ram A.F."/>
            <person name="Ramon A."/>
            <person name="Rauscher S."/>
            <person name="Record E."/>
            <person name="Riano-Pachon D.M."/>
            <person name="Robert V."/>
            <person name="Roehrig J."/>
            <person name="Ruller R."/>
            <person name="Salamov A."/>
            <person name="Salih N.S."/>
            <person name="Samson R.A."/>
            <person name="Sandor E."/>
            <person name="Sanguinetti M."/>
            <person name="Schuetze T."/>
            <person name="Sepcic K."/>
            <person name="Shelest E."/>
            <person name="Sherlock G."/>
            <person name="Sophianopoulou V."/>
            <person name="Squina F.M."/>
            <person name="Sun H."/>
            <person name="Susca A."/>
            <person name="Todd R.B."/>
            <person name="Tsang A."/>
            <person name="Unkles S.E."/>
            <person name="van de Wiele N."/>
            <person name="van Rossen-Uffink D."/>
            <person name="Oliveira J.V."/>
            <person name="Vesth T.C."/>
            <person name="Visser J."/>
            <person name="Yu J.-H."/>
            <person name="Zhou M."/>
            <person name="Andersen M.R."/>
            <person name="Archer D.B."/>
            <person name="Baker S.E."/>
            <person name="Benoit I."/>
            <person name="Brakhage A.A."/>
            <person name="Braus G.H."/>
            <person name="Fischer R."/>
            <person name="Frisvad J.C."/>
            <person name="Goldman G.H."/>
            <person name="Houbraken J."/>
            <person name="Oakley B."/>
            <person name="Pocsi I."/>
            <person name="Scazzocchio C."/>
            <person name="Seiboth B."/>
            <person name="vanKuyk P.A."/>
            <person name="Wortman J."/>
            <person name="Dyer P.S."/>
            <person name="Grigoriev I.V."/>
        </authorList>
    </citation>
    <scope>NUCLEOTIDE SEQUENCE [LARGE SCALE GENOMIC DNA]</scope>
    <source>
        <strain evidence="2">ITEM 5010</strain>
    </source>
</reference>
<dbReference type="OrthoDB" id="4508807at2759"/>
<dbReference type="AlphaFoldDB" id="A0A1R3RBA8"/>
<accession>A0A1R3RBA8</accession>
<name>A0A1R3RBA8_ASPC5</name>
<dbReference type="VEuPathDB" id="FungiDB:ASPCADRAFT_210745"/>
<proteinExistence type="predicted"/>
<gene>
    <name evidence="1" type="ORF">ASPCADRAFT_210745</name>
</gene>
<organism evidence="1 2">
    <name type="scientific">Aspergillus carbonarius (strain ITEM 5010)</name>
    <dbReference type="NCBI Taxonomy" id="602072"/>
    <lineage>
        <taxon>Eukaryota</taxon>
        <taxon>Fungi</taxon>
        <taxon>Dikarya</taxon>
        <taxon>Ascomycota</taxon>
        <taxon>Pezizomycotina</taxon>
        <taxon>Eurotiomycetes</taxon>
        <taxon>Eurotiomycetidae</taxon>
        <taxon>Eurotiales</taxon>
        <taxon>Aspergillaceae</taxon>
        <taxon>Aspergillus</taxon>
        <taxon>Aspergillus subgen. Circumdati</taxon>
    </lineage>
</organism>
<dbReference type="Proteomes" id="UP000188318">
    <property type="component" value="Unassembled WGS sequence"/>
</dbReference>
<feature type="non-terminal residue" evidence="1">
    <location>
        <position position="170"/>
    </location>
</feature>
<dbReference type="EMBL" id="KV907509">
    <property type="protein sequence ID" value="OOF91752.1"/>
    <property type="molecule type" value="Genomic_DNA"/>
</dbReference>
<evidence type="ECO:0000313" key="2">
    <source>
        <dbReference type="Proteomes" id="UP000188318"/>
    </source>
</evidence>
<keyword evidence="2" id="KW-1185">Reference proteome</keyword>
<sequence length="170" mass="19645">MGLPFDHVHPRDHRDVSLQDASAHVRDIGNTLAQFSTMGSLSMELWANTQLARLDVLLSCLDTPHFRFWMDDEFRADVNHVEHLLEYIAEFAHSCLDAARAEGPEAEEEPVEEWDWDFEGEEASSAPSREGLQLPQAMENLERAIKELAWKIHYIHPYWRRWTGHLGLAL</sequence>
<protein>
    <submittedName>
        <fullName evidence="1">Uncharacterized protein</fullName>
    </submittedName>
</protein>
<evidence type="ECO:0000313" key="1">
    <source>
        <dbReference type="EMBL" id="OOF91752.1"/>
    </source>
</evidence>